<organism evidence="2 3">
    <name type="scientific">Deinococcus aetherius</name>
    <dbReference type="NCBI Taxonomy" id="200252"/>
    <lineage>
        <taxon>Bacteria</taxon>
        <taxon>Thermotogati</taxon>
        <taxon>Deinococcota</taxon>
        <taxon>Deinococci</taxon>
        <taxon>Deinococcales</taxon>
        <taxon>Deinococcaceae</taxon>
        <taxon>Deinococcus</taxon>
    </lineage>
</organism>
<evidence type="ECO:0000256" key="1">
    <source>
        <dbReference type="SAM" id="Phobius"/>
    </source>
</evidence>
<proteinExistence type="predicted"/>
<keyword evidence="1" id="KW-0812">Transmembrane</keyword>
<accession>A0ABM8AM53</accession>
<protein>
    <recommendedName>
        <fullName evidence="4">Secreted protein</fullName>
    </recommendedName>
</protein>
<name>A0ABM8AM53_9DEIO</name>
<gene>
    <name evidence="2" type="ORF">DAETH_48880</name>
</gene>
<dbReference type="Proteomes" id="UP001064971">
    <property type="component" value="Plasmid pDAETH-5"/>
</dbReference>
<dbReference type="EMBL" id="AP026565">
    <property type="protein sequence ID" value="BDP44919.1"/>
    <property type="molecule type" value="Genomic_DNA"/>
</dbReference>
<geneLocation type="plasmid" evidence="2 3">
    <name>pDAETH-5</name>
</geneLocation>
<keyword evidence="1" id="KW-1133">Transmembrane helix</keyword>
<keyword evidence="1" id="KW-0472">Membrane</keyword>
<keyword evidence="3" id="KW-1185">Reference proteome</keyword>
<reference evidence="2" key="1">
    <citation type="submission" date="2022-07" db="EMBL/GenBank/DDBJ databases">
        <title>Complete Genome Sequence of the Radioresistant Bacterium Deinococcus aetherius ST0316, Isolated from the Air Dust collected in Lower Stratosphere above Japan.</title>
        <authorList>
            <person name="Satoh K."/>
            <person name="Hagiwara K."/>
            <person name="Katsumata K."/>
            <person name="Kubo A."/>
            <person name="Yokobori S."/>
            <person name="Yamagishi A."/>
            <person name="Oono Y."/>
            <person name="Narumi I."/>
        </authorList>
    </citation>
    <scope>NUCLEOTIDE SEQUENCE</scope>
    <source>
        <strain evidence="2">ST0316</strain>
        <plasmid evidence="2">pDAETH-5</plasmid>
    </source>
</reference>
<evidence type="ECO:0000313" key="3">
    <source>
        <dbReference type="Proteomes" id="UP001064971"/>
    </source>
</evidence>
<keyword evidence="2" id="KW-0614">Plasmid</keyword>
<evidence type="ECO:0008006" key="4">
    <source>
        <dbReference type="Google" id="ProtNLM"/>
    </source>
</evidence>
<feature type="transmembrane region" description="Helical" evidence="1">
    <location>
        <begin position="20"/>
        <end position="41"/>
    </location>
</feature>
<evidence type="ECO:0000313" key="2">
    <source>
        <dbReference type="EMBL" id="BDP44919.1"/>
    </source>
</evidence>
<sequence>MTPQVSDVLLFRLTRRATWVGWAGTALLLTTAGLFVTSRSAGTAAAAYRRAFDSELTACQHRLVKGYTTSGIRVSADDASTIQAACQRAVQERLNRPDKAR</sequence>